<protein>
    <submittedName>
        <fullName evidence="1">Uncharacterized protein</fullName>
    </submittedName>
</protein>
<evidence type="ECO:0000313" key="2">
    <source>
        <dbReference type="Proteomes" id="UP000828390"/>
    </source>
</evidence>
<evidence type="ECO:0000313" key="1">
    <source>
        <dbReference type="EMBL" id="KAH3799495.1"/>
    </source>
</evidence>
<comment type="caution">
    <text evidence="1">The sequence shown here is derived from an EMBL/GenBank/DDBJ whole genome shotgun (WGS) entry which is preliminary data.</text>
</comment>
<sequence>MFEATLYALLQDMGGRRNNNRVKRGIPHETPTERLPQLLLKKLPRNNAVVCHRKCVYTHPDELNEKRSRAASE</sequence>
<keyword evidence="2" id="KW-1185">Reference proteome</keyword>
<organism evidence="1 2">
    <name type="scientific">Dreissena polymorpha</name>
    <name type="common">Zebra mussel</name>
    <name type="synonym">Mytilus polymorpha</name>
    <dbReference type="NCBI Taxonomy" id="45954"/>
    <lineage>
        <taxon>Eukaryota</taxon>
        <taxon>Metazoa</taxon>
        <taxon>Spiralia</taxon>
        <taxon>Lophotrochozoa</taxon>
        <taxon>Mollusca</taxon>
        <taxon>Bivalvia</taxon>
        <taxon>Autobranchia</taxon>
        <taxon>Heteroconchia</taxon>
        <taxon>Euheterodonta</taxon>
        <taxon>Imparidentia</taxon>
        <taxon>Neoheterodontei</taxon>
        <taxon>Myida</taxon>
        <taxon>Dreissenoidea</taxon>
        <taxon>Dreissenidae</taxon>
        <taxon>Dreissena</taxon>
    </lineage>
</organism>
<reference evidence="1" key="1">
    <citation type="journal article" date="2019" name="bioRxiv">
        <title>The Genome of the Zebra Mussel, Dreissena polymorpha: A Resource for Invasive Species Research.</title>
        <authorList>
            <person name="McCartney M.A."/>
            <person name="Auch B."/>
            <person name="Kono T."/>
            <person name="Mallez S."/>
            <person name="Zhang Y."/>
            <person name="Obille A."/>
            <person name="Becker A."/>
            <person name="Abrahante J.E."/>
            <person name="Garbe J."/>
            <person name="Badalamenti J.P."/>
            <person name="Herman A."/>
            <person name="Mangelson H."/>
            <person name="Liachko I."/>
            <person name="Sullivan S."/>
            <person name="Sone E.D."/>
            <person name="Koren S."/>
            <person name="Silverstein K.A.T."/>
            <person name="Beckman K.B."/>
            <person name="Gohl D.M."/>
        </authorList>
    </citation>
    <scope>NUCLEOTIDE SEQUENCE</scope>
    <source>
        <strain evidence="1">Duluth1</strain>
        <tissue evidence="1">Whole animal</tissue>
    </source>
</reference>
<name>A0A9D4FIQ2_DREPO</name>
<dbReference type="EMBL" id="JAIWYP010000007">
    <property type="protein sequence ID" value="KAH3799495.1"/>
    <property type="molecule type" value="Genomic_DNA"/>
</dbReference>
<dbReference type="Proteomes" id="UP000828390">
    <property type="component" value="Unassembled WGS sequence"/>
</dbReference>
<dbReference type="AlphaFoldDB" id="A0A9D4FIQ2"/>
<proteinExistence type="predicted"/>
<gene>
    <name evidence="1" type="ORF">DPMN_153105</name>
</gene>
<accession>A0A9D4FIQ2</accession>
<reference evidence="1" key="2">
    <citation type="submission" date="2020-11" db="EMBL/GenBank/DDBJ databases">
        <authorList>
            <person name="McCartney M.A."/>
            <person name="Auch B."/>
            <person name="Kono T."/>
            <person name="Mallez S."/>
            <person name="Becker A."/>
            <person name="Gohl D.M."/>
            <person name="Silverstein K.A.T."/>
            <person name="Koren S."/>
            <person name="Bechman K.B."/>
            <person name="Herman A."/>
            <person name="Abrahante J.E."/>
            <person name="Garbe J."/>
        </authorList>
    </citation>
    <scope>NUCLEOTIDE SEQUENCE</scope>
    <source>
        <strain evidence="1">Duluth1</strain>
        <tissue evidence="1">Whole animal</tissue>
    </source>
</reference>